<dbReference type="Proteomes" id="UP001196873">
    <property type="component" value="Unassembled WGS sequence"/>
</dbReference>
<reference evidence="3" key="1">
    <citation type="submission" date="2021-07" db="EMBL/GenBank/DDBJ databases">
        <title>Genomic diversity and antimicrobial resistance of Prevotella spp. isolated from chronic lung disease airways.</title>
        <authorList>
            <person name="Webb K.A."/>
            <person name="Olagoke O.S."/>
            <person name="Baird T."/>
            <person name="Neill J."/>
            <person name="Pham A."/>
            <person name="Wells T.J."/>
            <person name="Ramsay K.A."/>
            <person name="Bell S.C."/>
            <person name="Sarovich D.S."/>
            <person name="Price E.P."/>
        </authorList>
    </citation>
    <scope>NUCLEOTIDE SEQUENCE</scope>
    <source>
        <strain evidence="3">SCHI0047.S.3</strain>
    </source>
</reference>
<dbReference type="GO" id="GO:0030527">
    <property type="term" value="F:structural constituent of chromatin"/>
    <property type="evidence" value="ECO:0007669"/>
    <property type="project" value="InterPro"/>
</dbReference>
<dbReference type="EMBL" id="JAHXRF010000001">
    <property type="protein sequence ID" value="MBW4864610.1"/>
    <property type="molecule type" value="Genomic_DNA"/>
</dbReference>
<gene>
    <name evidence="3" type="ORF">KZY68_00960</name>
</gene>
<evidence type="ECO:0000313" key="4">
    <source>
        <dbReference type="Proteomes" id="UP001196873"/>
    </source>
</evidence>
<sequence length="97" mass="10648">MNNKEFISEMALRSGYTQGDVQKLVNTLIEGMGNSFEAGENVSLSGFGTFEVKKRMERVIVNPSTGLRMLVPPKLVLAFKPNASVKEKLKNGGENND</sequence>
<dbReference type="PANTHER" id="PTHR33175:SF3">
    <property type="entry name" value="DNA-BINDING PROTEIN HU-BETA"/>
    <property type="match status" value="1"/>
</dbReference>
<keyword evidence="2 3" id="KW-0238">DNA-binding</keyword>
<comment type="caution">
    <text evidence="3">The sequence shown here is derived from an EMBL/GenBank/DDBJ whole genome shotgun (WGS) entry which is preliminary data.</text>
</comment>
<keyword evidence="1" id="KW-0226">DNA condensation</keyword>
<dbReference type="GO" id="GO:0030261">
    <property type="term" value="P:chromosome condensation"/>
    <property type="evidence" value="ECO:0007669"/>
    <property type="project" value="UniProtKB-KW"/>
</dbReference>
<accession>A0AAW4NIW8</accession>
<dbReference type="InterPro" id="IPR000119">
    <property type="entry name" value="Hist_DNA-bd"/>
</dbReference>
<evidence type="ECO:0000256" key="1">
    <source>
        <dbReference type="ARBA" id="ARBA00023067"/>
    </source>
</evidence>
<dbReference type="SMART" id="SM00411">
    <property type="entry name" value="BHL"/>
    <property type="match status" value="1"/>
</dbReference>
<organism evidence="3 4">
    <name type="scientific">Segatella salivae</name>
    <dbReference type="NCBI Taxonomy" id="228604"/>
    <lineage>
        <taxon>Bacteria</taxon>
        <taxon>Pseudomonadati</taxon>
        <taxon>Bacteroidota</taxon>
        <taxon>Bacteroidia</taxon>
        <taxon>Bacteroidales</taxon>
        <taxon>Prevotellaceae</taxon>
        <taxon>Segatella</taxon>
    </lineage>
</organism>
<dbReference type="CDD" id="cd13832">
    <property type="entry name" value="IHF"/>
    <property type="match status" value="1"/>
</dbReference>
<dbReference type="Pfam" id="PF00216">
    <property type="entry name" value="Bac_DNA_binding"/>
    <property type="match status" value="1"/>
</dbReference>
<dbReference type="PANTHER" id="PTHR33175">
    <property type="entry name" value="DNA-BINDING PROTEIN HU"/>
    <property type="match status" value="1"/>
</dbReference>
<name>A0AAW4NIW8_9BACT</name>
<evidence type="ECO:0000313" key="3">
    <source>
        <dbReference type="EMBL" id="MBW4864610.1"/>
    </source>
</evidence>
<dbReference type="GO" id="GO:0005829">
    <property type="term" value="C:cytosol"/>
    <property type="evidence" value="ECO:0007669"/>
    <property type="project" value="TreeGrafter"/>
</dbReference>
<dbReference type="RefSeq" id="WP_219427165.1">
    <property type="nucleotide sequence ID" value="NZ_JAHXRD010000001.1"/>
</dbReference>
<dbReference type="GO" id="GO:0003677">
    <property type="term" value="F:DNA binding"/>
    <property type="evidence" value="ECO:0007669"/>
    <property type="project" value="UniProtKB-KW"/>
</dbReference>
<dbReference type="AlphaFoldDB" id="A0AAW4NIW8"/>
<protein>
    <submittedName>
        <fullName evidence="3">HU family DNA-binding protein</fullName>
    </submittedName>
</protein>
<proteinExistence type="predicted"/>
<evidence type="ECO:0000256" key="2">
    <source>
        <dbReference type="ARBA" id="ARBA00023125"/>
    </source>
</evidence>